<dbReference type="Proteomes" id="UP000663823">
    <property type="component" value="Unassembled WGS sequence"/>
</dbReference>
<dbReference type="Proteomes" id="UP000663882">
    <property type="component" value="Unassembled WGS sequence"/>
</dbReference>
<dbReference type="EMBL" id="CAJNOU010000753">
    <property type="protein sequence ID" value="CAF1080070.1"/>
    <property type="molecule type" value="Genomic_DNA"/>
</dbReference>
<dbReference type="SUPFAM" id="SSF81321">
    <property type="entry name" value="Family A G protein-coupled receptor-like"/>
    <property type="match status" value="1"/>
</dbReference>
<feature type="transmembrane region" description="Helical" evidence="2">
    <location>
        <begin position="12"/>
        <end position="35"/>
    </location>
</feature>
<feature type="transmembrane region" description="Helical" evidence="2">
    <location>
        <begin position="101"/>
        <end position="120"/>
    </location>
</feature>
<feature type="transmembrane region" description="Helical" evidence="2">
    <location>
        <begin position="47"/>
        <end position="66"/>
    </location>
</feature>
<name>A0A814MIT5_9BILA</name>
<proteinExistence type="predicted"/>
<feature type="transmembrane region" description="Helical" evidence="2">
    <location>
        <begin position="381"/>
        <end position="405"/>
    </location>
</feature>
<dbReference type="EMBL" id="CAJOAX010000322">
    <property type="protein sequence ID" value="CAF3566532.1"/>
    <property type="molecule type" value="Genomic_DNA"/>
</dbReference>
<dbReference type="EMBL" id="CAJNOO010000949">
    <property type="protein sequence ID" value="CAF1068045.1"/>
    <property type="molecule type" value="Genomic_DNA"/>
</dbReference>
<comment type="caution">
    <text evidence="4">The sequence shown here is derived from an EMBL/GenBank/DDBJ whole genome shotgun (WGS) entry which is preliminary data.</text>
</comment>
<keyword evidence="2" id="KW-1133">Transmembrane helix</keyword>
<feature type="region of interest" description="Disordered" evidence="1">
    <location>
        <begin position="579"/>
        <end position="599"/>
    </location>
</feature>
<dbReference type="OrthoDB" id="10022220at2759"/>
<dbReference type="Proteomes" id="UP000663889">
    <property type="component" value="Unassembled WGS sequence"/>
</dbReference>
<evidence type="ECO:0000313" key="4">
    <source>
        <dbReference type="EMBL" id="CAF1080070.1"/>
    </source>
</evidence>
<feature type="transmembrane region" description="Helical" evidence="2">
    <location>
        <begin position="141"/>
        <end position="160"/>
    </location>
</feature>
<accession>A0A814MIT5</accession>
<organism evidence="4 6">
    <name type="scientific">Rotaria sordida</name>
    <dbReference type="NCBI Taxonomy" id="392033"/>
    <lineage>
        <taxon>Eukaryota</taxon>
        <taxon>Metazoa</taxon>
        <taxon>Spiralia</taxon>
        <taxon>Gnathifera</taxon>
        <taxon>Rotifera</taxon>
        <taxon>Eurotatoria</taxon>
        <taxon>Bdelloidea</taxon>
        <taxon>Philodinida</taxon>
        <taxon>Philodinidae</taxon>
        <taxon>Rotaria</taxon>
    </lineage>
</organism>
<evidence type="ECO:0000313" key="5">
    <source>
        <dbReference type="EMBL" id="CAF3566532.1"/>
    </source>
</evidence>
<keyword evidence="2" id="KW-0812">Transmembrane</keyword>
<evidence type="ECO:0000256" key="2">
    <source>
        <dbReference type="SAM" id="Phobius"/>
    </source>
</evidence>
<evidence type="ECO:0000313" key="3">
    <source>
        <dbReference type="EMBL" id="CAF1068045.1"/>
    </source>
</evidence>
<evidence type="ECO:0000256" key="1">
    <source>
        <dbReference type="SAM" id="MobiDB-lite"/>
    </source>
</evidence>
<protein>
    <submittedName>
        <fullName evidence="4">Uncharacterized protein</fullName>
    </submittedName>
</protein>
<gene>
    <name evidence="5" type="ORF">OTI717_LOCUS5081</name>
    <name evidence="3" type="ORF">RFH988_LOCUS17618</name>
    <name evidence="4" type="ORF">SEV965_LOCUS14804</name>
</gene>
<dbReference type="AlphaFoldDB" id="A0A814MIT5"/>
<dbReference type="Gene3D" id="1.20.1070.10">
    <property type="entry name" value="Rhodopsin 7-helix transmembrane proteins"/>
    <property type="match status" value="2"/>
</dbReference>
<sequence>MFLSKESINPRILCNVLAPIFICGFFGNIICIIVFLRRRFRTRSISVYFIALFFNDCLLLFISHIAKMLIFDASSSCWFNIFLSKFIDIIYYREMIYRQSLAVLTYNTTYTQISMLIFMFMSIQRVRTFSSISYRESRMCALMLTLIAFIYGIIVSYMQLYDAFCIEKLNLTNNQTLQIDLLINDTKHLINIKCTTTTRTTTILTNLINNLVINPSTDFPLSVIFSSTIYSISTSTMSTNNYYQTSLSSLINNNDSFDIDSNSMCYSETDWYRIRHRTIAYVYLQSYMSIDWPDEHAQHSICHLESILPSYLLTLIHNLTWPSLKSRPGKDYFHEHQFCTQTYHFIGSYANCSIPLAPETFQHWYKFLYDRRLSLTNRYTIGFIIGTFIPSCICVISSFVCLYYISNRPSIRKHSHSRAELRSLSLILVEILLSLLNALQSYIINFFTCHRLLFRMETDNCYGQSSDNILPNFLGSILELFTSTSNILILMICGAQFRNELIEILHLKKIFPKNQQRQQLNRLNQHRRICKRSKINPPHRMTLSSPLAKNGISKVNDILDEPSIDSFLTSFHNKENFSMTEVEQQSDDISQSHVKSTIV</sequence>
<reference evidence="4" key="1">
    <citation type="submission" date="2021-02" db="EMBL/GenBank/DDBJ databases">
        <authorList>
            <person name="Nowell W R."/>
        </authorList>
    </citation>
    <scope>NUCLEOTIDE SEQUENCE</scope>
</reference>
<evidence type="ECO:0000313" key="6">
    <source>
        <dbReference type="Proteomes" id="UP000663889"/>
    </source>
</evidence>
<keyword evidence="2" id="KW-0472">Membrane</keyword>
<feature type="transmembrane region" description="Helical" evidence="2">
    <location>
        <begin position="426"/>
        <end position="453"/>
    </location>
</feature>